<dbReference type="AlphaFoldDB" id="A0A553PKM9"/>
<dbReference type="Proteomes" id="UP000318571">
    <property type="component" value="Chromosome 11"/>
</dbReference>
<name>A0A553PKM9_TIGCA</name>
<proteinExistence type="predicted"/>
<evidence type="ECO:0000313" key="3">
    <source>
        <dbReference type="Proteomes" id="UP000318571"/>
    </source>
</evidence>
<protein>
    <submittedName>
        <fullName evidence="2">Uncharacterized protein</fullName>
    </submittedName>
</protein>
<comment type="caution">
    <text evidence="2">The sequence shown here is derived from an EMBL/GenBank/DDBJ whole genome shotgun (WGS) entry which is preliminary data.</text>
</comment>
<evidence type="ECO:0000313" key="2">
    <source>
        <dbReference type="EMBL" id="TRY78238.1"/>
    </source>
</evidence>
<gene>
    <name evidence="2" type="ORF">TCAL_08964</name>
</gene>
<reference evidence="2 3" key="1">
    <citation type="journal article" date="2018" name="Nat. Ecol. Evol.">
        <title>Genomic signatures of mitonuclear coevolution across populations of Tigriopus californicus.</title>
        <authorList>
            <person name="Barreto F.S."/>
            <person name="Watson E.T."/>
            <person name="Lima T.G."/>
            <person name="Willett C.S."/>
            <person name="Edmands S."/>
            <person name="Li W."/>
            <person name="Burton R.S."/>
        </authorList>
    </citation>
    <scope>NUCLEOTIDE SEQUENCE [LARGE SCALE GENOMIC DNA]</scope>
    <source>
        <strain evidence="2 3">San Diego</strain>
    </source>
</reference>
<dbReference type="EMBL" id="VCGU01000003">
    <property type="protein sequence ID" value="TRY78238.1"/>
    <property type="molecule type" value="Genomic_DNA"/>
</dbReference>
<feature type="region of interest" description="Disordered" evidence="1">
    <location>
        <begin position="15"/>
        <end position="34"/>
    </location>
</feature>
<accession>A0A553PKM9</accession>
<organism evidence="2 3">
    <name type="scientific">Tigriopus californicus</name>
    <name type="common">Marine copepod</name>
    <dbReference type="NCBI Taxonomy" id="6832"/>
    <lineage>
        <taxon>Eukaryota</taxon>
        <taxon>Metazoa</taxon>
        <taxon>Ecdysozoa</taxon>
        <taxon>Arthropoda</taxon>
        <taxon>Crustacea</taxon>
        <taxon>Multicrustacea</taxon>
        <taxon>Hexanauplia</taxon>
        <taxon>Copepoda</taxon>
        <taxon>Harpacticoida</taxon>
        <taxon>Harpacticidae</taxon>
        <taxon>Tigriopus</taxon>
    </lineage>
</organism>
<sequence>MATFFSGFQRKKTMSESSDMSGVEETPNATKEEAGQNYLYDIDGKFAYTYYDHQRELYDIDGKHKYKYFNHMRRLPTASAAIETPSITKKAQDTIGSSVSPGSSLNSGHKFMYDIEGKIPYTVFDATNQQILEAKKP</sequence>
<keyword evidence="3" id="KW-1185">Reference proteome</keyword>
<evidence type="ECO:0000256" key="1">
    <source>
        <dbReference type="SAM" id="MobiDB-lite"/>
    </source>
</evidence>